<dbReference type="Proteomes" id="UP000288623">
    <property type="component" value="Unassembled WGS sequence"/>
</dbReference>
<dbReference type="RefSeq" id="WP_126991880.1">
    <property type="nucleotide sequence ID" value="NZ_JTFC01000042.1"/>
</dbReference>
<protein>
    <submittedName>
        <fullName evidence="1">Uncharacterized protein</fullName>
    </submittedName>
</protein>
<keyword evidence="2" id="KW-1185">Reference proteome</keyword>
<name>A0A433RQ58_9BACL</name>
<gene>
    <name evidence="1" type="ORF">QI30_17440</name>
</gene>
<proteinExistence type="predicted"/>
<dbReference type="OrthoDB" id="9918781at2"/>
<evidence type="ECO:0000313" key="1">
    <source>
        <dbReference type="EMBL" id="RUS52539.1"/>
    </source>
</evidence>
<evidence type="ECO:0000313" key="2">
    <source>
        <dbReference type="Proteomes" id="UP000288623"/>
    </source>
</evidence>
<sequence length="133" mass="15979">MKKAIPWLLFAALFFIILYTVLFAMHRMSNNTLTDMWKVSFERPFDDTTWTYDIEQLTKEPLDMQSIQLLHHDEELIHIEQFEEGTTIEDFNMLLHPFYLQSATNIVEKGETYTLIIRYKQHHVLKRDVLTIK</sequence>
<dbReference type="AlphaFoldDB" id="A0A433RQ58"/>
<dbReference type="EMBL" id="JTFC01000042">
    <property type="protein sequence ID" value="RUS52539.1"/>
    <property type="molecule type" value="Genomic_DNA"/>
</dbReference>
<accession>A0A433RQ58</accession>
<reference evidence="1 2" key="1">
    <citation type="submission" date="2014-11" db="EMBL/GenBank/DDBJ databases">
        <title>Genome sequence and analysis of novel Kurthia sp.</title>
        <authorList>
            <person name="Lawson J.N."/>
            <person name="Gonzalez J.E."/>
            <person name="Rinauldi L."/>
            <person name="Xuan Z."/>
            <person name="Firman A."/>
            <person name="Shaddox L."/>
            <person name="Trudeau A."/>
            <person name="Shah S."/>
            <person name="Reiman D."/>
        </authorList>
    </citation>
    <scope>NUCLEOTIDE SEQUENCE [LARGE SCALE GENOMIC DNA]</scope>
    <source>
        <strain evidence="1 2">3B1D</strain>
    </source>
</reference>
<organism evidence="1 2">
    <name type="scientific">Candidatus Kurthia intestinigallinarum</name>
    <dbReference type="NCBI Taxonomy" id="1562256"/>
    <lineage>
        <taxon>Bacteria</taxon>
        <taxon>Bacillati</taxon>
        <taxon>Bacillota</taxon>
        <taxon>Bacilli</taxon>
        <taxon>Bacillales</taxon>
        <taxon>Caryophanaceae</taxon>
        <taxon>Kurthia</taxon>
    </lineage>
</organism>
<comment type="caution">
    <text evidence="1">The sequence shown here is derived from an EMBL/GenBank/DDBJ whole genome shotgun (WGS) entry which is preliminary data.</text>
</comment>